<dbReference type="EMBL" id="MIGC01002602">
    <property type="protein sequence ID" value="PHJ20780.1"/>
    <property type="molecule type" value="Genomic_DNA"/>
</dbReference>
<evidence type="ECO:0000256" key="4">
    <source>
        <dbReference type="ARBA" id="ARBA00022989"/>
    </source>
</evidence>
<feature type="transmembrane region" description="Helical" evidence="6">
    <location>
        <begin position="114"/>
        <end position="136"/>
    </location>
</feature>
<dbReference type="AlphaFoldDB" id="A0A2C6KJV5"/>
<comment type="subcellular location">
    <subcellularLocation>
        <location evidence="1">Membrane</location>
        <topology evidence="1">Multi-pass membrane protein</topology>
    </subcellularLocation>
</comment>
<evidence type="ECO:0000256" key="3">
    <source>
        <dbReference type="ARBA" id="ARBA00022692"/>
    </source>
</evidence>
<evidence type="ECO:0000256" key="2">
    <source>
        <dbReference type="ARBA" id="ARBA00022448"/>
    </source>
</evidence>
<keyword evidence="5 6" id="KW-0472">Membrane</keyword>
<feature type="transmembrane region" description="Helical" evidence="6">
    <location>
        <begin position="142"/>
        <end position="168"/>
    </location>
</feature>
<dbReference type="InterPro" id="IPR039309">
    <property type="entry name" value="BT1"/>
</dbReference>
<dbReference type="RefSeq" id="XP_067922466.1">
    <property type="nucleotide sequence ID" value="XM_068065550.1"/>
</dbReference>
<sequence>MACCYKRSAFRAKRLTAAALSPLNPLHLAHFVSRVLSNAGWKFFTLLIDINFVVRGIAMGLAEASWLPYLKALGYDAELFQRVAALADIPWGLKGLVAAASDIAPVGGYSKKNYAVAACLVGVVGASIPAFVPARLVSVHVWLAGAAILFLAFEYAVVELMCGGVCCAHMNRNPEIKADLISFSVICFISGVTLGHAIAGPISDKFGALVNYRIVLPLAGQVVVLLLFNFLCEEPVRPFRFMTEKIAQHRGVFTMSLVLAVVSIALAVFTIVRVEWLCVACSVASGFVICCFLFMTLPRRLAKFNLYQFLWSAAPLSIKGGLDYFFTATPECLRDGPHFDYTYYLTYTAVLNAVATLVAVWLFQTVLLNRSYVQVAWVTAILKAVASLFDFVIVTRLNVRAGISDAVVFFLGDAIVYQVVRTLSNMPGYMLTAKLCPKGLEVTALSIMDGITHLGYNIAAELGAAVMRLANITAGSGDGCNFENLPTLVLVFNLGVPLLLCP</sequence>
<protein>
    <submittedName>
        <fullName evidence="7">Bt1 family protein</fullName>
    </submittedName>
</protein>
<comment type="caution">
    <text evidence="7">The sequence shown here is derived from an EMBL/GenBank/DDBJ whole genome shotgun (WGS) entry which is preliminary data.</text>
</comment>
<evidence type="ECO:0000256" key="1">
    <source>
        <dbReference type="ARBA" id="ARBA00004141"/>
    </source>
</evidence>
<evidence type="ECO:0000313" key="8">
    <source>
        <dbReference type="Proteomes" id="UP000221165"/>
    </source>
</evidence>
<dbReference type="OrthoDB" id="754047at2759"/>
<organism evidence="7 8">
    <name type="scientific">Cystoisospora suis</name>
    <dbReference type="NCBI Taxonomy" id="483139"/>
    <lineage>
        <taxon>Eukaryota</taxon>
        <taxon>Sar</taxon>
        <taxon>Alveolata</taxon>
        <taxon>Apicomplexa</taxon>
        <taxon>Conoidasida</taxon>
        <taxon>Coccidia</taxon>
        <taxon>Eucoccidiorida</taxon>
        <taxon>Eimeriorina</taxon>
        <taxon>Sarcocystidae</taxon>
        <taxon>Cystoisospora</taxon>
    </lineage>
</organism>
<keyword evidence="8" id="KW-1185">Reference proteome</keyword>
<evidence type="ECO:0000256" key="5">
    <source>
        <dbReference type="ARBA" id="ARBA00023136"/>
    </source>
</evidence>
<dbReference type="GeneID" id="94428761"/>
<feature type="transmembrane region" description="Helical" evidence="6">
    <location>
        <begin position="277"/>
        <end position="297"/>
    </location>
</feature>
<dbReference type="PANTHER" id="PTHR31585">
    <property type="entry name" value="FOLATE-BIOPTERIN TRANSPORTER 1, CHLOROPLASTIC"/>
    <property type="match status" value="1"/>
</dbReference>
<keyword evidence="2" id="KW-0813">Transport</keyword>
<keyword evidence="4 6" id="KW-1133">Transmembrane helix</keyword>
<dbReference type="Proteomes" id="UP000221165">
    <property type="component" value="Unassembled WGS sequence"/>
</dbReference>
<feature type="transmembrane region" description="Helical" evidence="6">
    <location>
        <begin position="341"/>
        <end position="363"/>
    </location>
</feature>
<feature type="transmembrane region" description="Helical" evidence="6">
    <location>
        <begin position="214"/>
        <end position="232"/>
    </location>
</feature>
<name>A0A2C6KJV5_9APIC</name>
<dbReference type="GO" id="GO:0016020">
    <property type="term" value="C:membrane"/>
    <property type="evidence" value="ECO:0007669"/>
    <property type="project" value="UniProtKB-SubCell"/>
</dbReference>
<accession>A0A2C6KJV5</accession>
<keyword evidence="3 6" id="KW-0812">Transmembrane</keyword>
<dbReference type="VEuPathDB" id="ToxoDB:CSUI_005374"/>
<feature type="transmembrane region" description="Helical" evidence="6">
    <location>
        <begin position="180"/>
        <end position="202"/>
    </location>
</feature>
<evidence type="ECO:0000256" key="6">
    <source>
        <dbReference type="SAM" id="Phobius"/>
    </source>
</evidence>
<reference evidence="7 8" key="1">
    <citation type="journal article" date="2017" name="Int. J. Parasitol.">
        <title>The genome of the protozoan parasite Cystoisospora suis and a reverse vaccinology approach to identify vaccine candidates.</title>
        <authorList>
            <person name="Palmieri N."/>
            <person name="Shrestha A."/>
            <person name="Ruttkowski B."/>
            <person name="Beck T."/>
            <person name="Vogl C."/>
            <person name="Tomley F."/>
            <person name="Blake D.P."/>
            <person name="Joachim A."/>
        </authorList>
    </citation>
    <scope>NUCLEOTIDE SEQUENCE [LARGE SCALE GENOMIC DNA]</scope>
    <source>
        <strain evidence="7 8">Wien I</strain>
    </source>
</reference>
<feature type="transmembrane region" description="Helical" evidence="6">
    <location>
        <begin position="375"/>
        <end position="395"/>
    </location>
</feature>
<proteinExistence type="predicted"/>
<feature type="transmembrane region" description="Helical" evidence="6">
    <location>
        <begin position="252"/>
        <end position="271"/>
    </location>
</feature>
<gene>
    <name evidence="7" type="ORF">CSUI_005374</name>
</gene>
<dbReference type="PANTHER" id="PTHR31585:SF51">
    <property type="entry name" value="TRANSPORTER, PUTATIVE-RELATED"/>
    <property type="match status" value="1"/>
</dbReference>
<dbReference type="Pfam" id="PF03092">
    <property type="entry name" value="BT1"/>
    <property type="match status" value="1"/>
</dbReference>
<evidence type="ECO:0000313" key="7">
    <source>
        <dbReference type="EMBL" id="PHJ20780.1"/>
    </source>
</evidence>
<feature type="non-terminal residue" evidence="7">
    <location>
        <position position="502"/>
    </location>
</feature>